<feature type="transmembrane region" description="Helical" evidence="6">
    <location>
        <begin position="108"/>
        <end position="129"/>
    </location>
</feature>
<accession>A0A6A5QH72</accession>
<feature type="transmembrane region" description="Helical" evidence="6">
    <location>
        <begin position="483"/>
        <end position="505"/>
    </location>
</feature>
<dbReference type="GO" id="GO:0005886">
    <property type="term" value="C:plasma membrane"/>
    <property type="evidence" value="ECO:0007669"/>
    <property type="project" value="TreeGrafter"/>
</dbReference>
<dbReference type="EMBL" id="ML979137">
    <property type="protein sequence ID" value="KAF1914749.1"/>
    <property type="molecule type" value="Genomic_DNA"/>
</dbReference>
<feature type="transmembrane region" description="Helical" evidence="6">
    <location>
        <begin position="53"/>
        <end position="71"/>
    </location>
</feature>
<keyword evidence="3 6" id="KW-1133">Transmembrane helix</keyword>
<feature type="transmembrane region" description="Helical" evidence="6">
    <location>
        <begin position="21"/>
        <end position="47"/>
    </location>
</feature>
<organism evidence="8 9">
    <name type="scientific">Ampelomyces quisqualis</name>
    <name type="common">Powdery mildew agent</name>
    <dbReference type="NCBI Taxonomy" id="50730"/>
    <lineage>
        <taxon>Eukaryota</taxon>
        <taxon>Fungi</taxon>
        <taxon>Dikarya</taxon>
        <taxon>Ascomycota</taxon>
        <taxon>Pezizomycotina</taxon>
        <taxon>Dothideomycetes</taxon>
        <taxon>Pleosporomycetidae</taxon>
        <taxon>Pleosporales</taxon>
        <taxon>Pleosporineae</taxon>
        <taxon>Phaeosphaeriaceae</taxon>
        <taxon>Ampelomyces</taxon>
    </lineage>
</organism>
<dbReference type="Pfam" id="PF07690">
    <property type="entry name" value="MFS_1"/>
    <property type="match status" value="1"/>
</dbReference>
<keyword evidence="9" id="KW-1185">Reference proteome</keyword>
<keyword evidence="2 6" id="KW-0812">Transmembrane</keyword>
<evidence type="ECO:0000256" key="3">
    <source>
        <dbReference type="ARBA" id="ARBA00022989"/>
    </source>
</evidence>
<feature type="domain" description="Major facilitator superfamily (MFS) profile" evidence="7">
    <location>
        <begin position="18"/>
        <end position="497"/>
    </location>
</feature>
<dbReference type="SUPFAM" id="SSF103473">
    <property type="entry name" value="MFS general substrate transporter"/>
    <property type="match status" value="1"/>
</dbReference>
<feature type="transmembrane region" description="Helical" evidence="6">
    <location>
        <begin position="168"/>
        <end position="191"/>
    </location>
</feature>
<proteinExistence type="predicted"/>
<evidence type="ECO:0000256" key="2">
    <source>
        <dbReference type="ARBA" id="ARBA00022692"/>
    </source>
</evidence>
<feature type="transmembrane region" description="Helical" evidence="6">
    <location>
        <begin position="324"/>
        <end position="342"/>
    </location>
</feature>
<protein>
    <submittedName>
        <fullName evidence="8">Permease of the major facilitator superfamily</fullName>
    </submittedName>
</protein>
<dbReference type="Proteomes" id="UP000800096">
    <property type="component" value="Unassembled WGS sequence"/>
</dbReference>
<comment type="subcellular location">
    <subcellularLocation>
        <location evidence="1">Membrane</location>
        <topology evidence="1">Multi-pass membrane protein</topology>
    </subcellularLocation>
</comment>
<reference evidence="8" key="1">
    <citation type="journal article" date="2020" name="Stud. Mycol.">
        <title>101 Dothideomycetes genomes: a test case for predicting lifestyles and emergence of pathogens.</title>
        <authorList>
            <person name="Haridas S."/>
            <person name="Albert R."/>
            <person name="Binder M."/>
            <person name="Bloem J."/>
            <person name="Labutti K."/>
            <person name="Salamov A."/>
            <person name="Andreopoulos B."/>
            <person name="Baker S."/>
            <person name="Barry K."/>
            <person name="Bills G."/>
            <person name="Bluhm B."/>
            <person name="Cannon C."/>
            <person name="Castanera R."/>
            <person name="Culley D."/>
            <person name="Daum C."/>
            <person name="Ezra D."/>
            <person name="Gonzalez J."/>
            <person name="Henrissat B."/>
            <person name="Kuo A."/>
            <person name="Liang C."/>
            <person name="Lipzen A."/>
            <person name="Lutzoni F."/>
            <person name="Magnuson J."/>
            <person name="Mondo S."/>
            <person name="Nolan M."/>
            <person name="Ohm R."/>
            <person name="Pangilinan J."/>
            <person name="Park H.-J."/>
            <person name="Ramirez L."/>
            <person name="Alfaro M."/>
            <person name="Sun H."/>
            <person name="Tritt A."/>
            <person name="Yoshinaga Y."/>
            <person name="Zwiers L.-H."/>
            <person name="Turgeon B."/>
            <person name="Goodwin S."/>
            <person name="Spatafora J."/>
            <person name="Crous P."/>
            <person name="Grigoriev I."/>
        </authorList>
    </citation>
    <scope>NUCLEOTIDE SEQUENCE</scope>
    <source>
        <strain evidence="8">HMLAC05119</strain>
    </source>
</reference>
<sequence length="535" mass="57486">MSNHSSPKRKPSKSLFITITSLYLGTFLVALDTTIINTALPAITTSFHALNNLAWYGSAYLLTLTALQPTFGKLYKIVNVKPLYLGCIILFEVGSIICATARSSLIFIIGRAIAGCGAAGLMQGSFAIVTKTVRLSQRPFYFGLFVSAFGVSIGVGPVLGGMLADRGMWRWCFWINLPLGAMVFMLVLACLKSMGVDGKADRSVCGIMQFLYRLDIGGSILLVASVSCLFMAMQWGGQSLPWGSPIVIGLVISSAVLFAFFLILEWAMGDDASVPFPVLQERSIASGGVYLFFFAMPNFSYSVFVPMFFQAVKSFSAQRSGAELLFLAMTQILSVVVVGALVSKLGYYTPFITAGTALGVVGSGLITQLNASTPHFLWATYFVICGIGTGSAINLPYTAVSAVLKEKDMVIGNAVLQFSFQLGGAISLCISQTLFLHRLTSNTKWELPDVSTSAIMDAGANGLLSLIEAPAELYMLKAAYMDAIQIVFIFLLVASGFAFLASFGFEHKNVKQIEKKQKKAQGSDHCDNGSALHKA</sequence>
<feature type="transmembrane region" description="Helical" evidence="6">
    <location>
        <begin position="347"/>
        <end position="366"/>
    </location>
</feature>
<evidence type="ECO:0000256" key="1">
    <source>
        <dbReference type="ARBA" id="ARBA00004141"/>
    </source>
</evidence>
<keyword evidence="4 6" id="KW-0472">Membrane</keyword>
<feature type="transmembrane region" description="Helical" evidence="6">
    <location>
        <begin position="378"/>
        <end position="397"/>
    </location>
</feature>
<name>A0A6A5QH72_AMPQU</name>
<gene>
    <name evidence="8" type="ORF">BDU57DRAFT_579264</name>
</gene>
<dbReference type="OrthoDB" id="10021397at2759"/>
<dbReference type="AlphaFoldDB" id="A0A6A5QH72"/>
<evidence type="ECO:0000313" key="8">
    <source>
        <dbReference type="EMBL" id="KAF1914749.1"/>
    </source>
</evidence>
<dbReference type="Gene3D" id="1.20.1250.20">
    <property type="entry name" value="MFS general substrate transporter like domains"/>
    <property type="match status" value="1"/>
</dbReference>
<dbReference type="CDD" id="cd17502">
    <property type="entry name" value="MFS_Azr1_MDR_like"/>
    <property type="match status" value="1"/>
</dbReference>
<dbReference type="InterPro" id="IPR011701">
    <property type="entry name" value="MFS"/>
</dbReference>
<dbReference type="PANTHER" id="PTHR23501:SF199">
    <property type="entry name" value="MFS EFFLUX TRANSPORTER INPD-RELATED"/>
    <property type="match status" value="1"/>
</dbReference>
<evidence type="ECO:0000313" key="9">
    <source>
        <dbReference type="Proteomes" id="UP000800096"/>
    </source>
</evidence>
<feature type="transmembrane region" description="Helical" evidence="6">
    <location>
        <begin position="245"/>
        <end position="268"/>
    </location>
</feature>
<dbReference type="InterPro" id="IPR020846">
    <property type="entry name" value="MFS_dom"/>
</dbReference>
<dbReference type="GO" id="GO:0022857">
    <property type="term" value="F:transmembrane transporter activity"/>
    <property type="evidence" value="ECO:0007669"/>
    <property type="project" value="InterPro"/>
</dbReference>
<dbReference type="Gene3D" id="1.20.1720.10">
    <property type="entry name" value="Multidrug resistance protein D"/>
    <property type="match status" value="1"/>
</dbReference>
<feature type="transmembrane region" description="Helical" evidence="6">
    <location>
        <begin position="409"/>
        <end position="435"/>
    </location>
</feature>
<evidence type="ECO:0000259" key="7">
    <source>
        <dbReference type="PROSITE" id="PS50850"/>
    </source>
</evidence>
<feature type="transmembrane region" description="Helical" evidence="6">
    <location>
        <begin position="83"/>
        <end position="102"/>
    </location>
</feature>
<evidence type="ECO:0000256" key="6">
    <source>
        <dbReference type="SAM" id="Phobius"/>
    </source>
</evidence>
<evidence type="ECO:0000256" key="4">
    <source>
        <dbReference type="ARBA" id="ARBA00023136"/>
    </source>
</evidence>
<evidence type="ECO:0000256" key="5">
    <source>
        <dbReference type="SAM" id="MobiDB-lite"/>
    </source>
</evidence>
<dbReference type="InterPro" id="IPR036259">
    <property type="entry name" value="MFS_trans_sf"/>
</dbReference>
<feature type="transmembrane region" description="Helical" evidence="6">
    <location>
        <begin position="141"/>
        <end position="162"/>
    </location>
</feature>
<feature type="region of interest" description="Disordered" evidence="5">
    <location>
        <begin position="516"/>
        <end position="535"/>
    </location>
</feature>
<dbReference type="PROSITE" id="PS50850">
    <property type="entry name" value="MFS"/>
    <property type="match status" value="1"/>
</dbReference>
<feature type="transmembrane region" description="Helical" evidence="6">
    <location>
        <begin position="212"/>
        <end position="233"/>
    </location>
</feature>
<feature type="transmembrane region" description="Helical" evidence="6">
    <location>
        <begin position="289"/>
        <end position="312"/>
    </location>
</feature>
<dbReference type="PRINTS" id="PR01036">
    <property type="entry name" value="TCRTETB"/>
</dbReference>
<feature type="compositionally biased region" description="Basic and acidic residues" evidence="5">
    <location>
        <begin position="516"/>
        <end position="527"/>
    </location>
</feature>
<dbReference type="PANTHER" id="PTHR23501">
    <property type="entry name" value="MAJOR FACILITATOR SUPERFAMILY"/>
    <property type="match status" value="1"/>
</dbReference>